<dbReference type="FunFam" id="3.40.50.300:FF:000527">
    <property type="entry name" value="Tyrosine-protein kinase etk"/>
    <property type="match status" value="1"/>
</dbReference>
<accession>A0A0M0KFV4</accession>
<dbReference type="PANTHER" id="PTHR32309:SF13">
    <property type="entry name" value="FERRIC ENTEROBACTIN TRANSPORT PROTEIN FEPE"/>
    <property type="match status" value="1"/>
</dbReference>
<comment type="similarity">
    <text evidence="1">Belongs to the CpsD/CapB family.</text>
</comment>
<keyword evidence="6" id="KW-0067">ATP-binding</keyword>
<comment type="catalytic activity">
    <reaction evidence="8">
        <text>L-tyrosyl-[protein] + ATP = O-phospho-L-tyrosyl-[protein] + ADP + H(+)</text>
        <dbReference type="Rhea" id="RHEA:10596"/>
        <dbReference type="Rhea" id="RHEA-COMP:10136"/>
        <dbReference type="Rhea" id="RHEA-COMP:20101"/>
        <dbReference type="ChEBI" id="CHEBI:15378"/>
        <dbReference type="ChEBI" id="CHEBI:30616"/>
        <dbReference type="ChEBI" id="CHEBI:46858"/>
        <dbReference type="ChEBI" id="CHEBI:61978"/>
        <dbReference type="ChEBI" id="CHEBI:456216"/>
        <dbReference type="EC" id="2.7.10.2"/>
    </reaction>
</comment>
<dbReference type="SUPFAM" id="SSF52540">
    <property type="entry name" value="P-loop containing nucleoside triphosphate hydrolases"/>
    <property type="match status" value="1"/>
</dbReference>
<organism evidence="10">
    <name type="scientific">Halalkalibacterium halodurans</name>
    <name type="common">Bacillus halodurans</name>
    <dbReference type="NCBI Taxonomy" id="86665"/>
    <lineage>
        <taxon>Bacteria</taxon>
        <taxon>Bacillati</taxon>
        <taxon>Bacillota</taxon>
        <taxon>Bacilli</taxon>
        <taxon>Bacillales</taxon>
        <taxon>Bacillaceae</taxon>
        <taxon>Halalkalibacterium (ex Joshi et al. 2022)</taxon>
    </lineage>
</organism>
<evidence type="ECO:0000313" key="10">
    <source>
        <dbReference type="EMBL" id="KOO37694.1"/>
    </source>
</evidence>
<proteinExistence type="inferred from homology"/>
<dbReference type="Pfam" id="PF13614">
    <property type="entry name" value="AAA_31"/>
    <property type="match status" value="1"/>
</dbReference>
<gene>
    <name evidence="10" type="ORF">AMD02_01660</name>
</gene>
<name>A0A0M0KFV4_ALKHA</name>
<keyword evidence="7" id="KW-0829">Tyrosine-protein kinase</keyword>
<evidence type="ECO:0000256" key="4">
    <source>
        <dbReference type="ARBA" id="ARBA00022741"/>
    </source>
</evidence>
<evidence type="ECO:0000259" key="9">
    <source>
        <dbReference type="Pfam" id="PF13614"/>
    </source>
</evidence>
<dbReference type="NCBIfam" id="TIGR01007">
    <property type="entry name" value="eps_fam"/>
    <property type="match status" value="1"/>
</dbReference>
<dbReference type="EMBL" id="LILD01000001">
    <property type="protein sequence ID" value="KOO37694.1"/>
    <property type="molecule type" value="Genomic_DNA"/>
</dbReference>
<evidence type="ECO:0000256" key="1">
    <source>
        <dbReference type="ARBA" id="ARBA00007316"/>
    </source>
</evidence>
<dbReference type="GeneID" id="87599205"/>
<evidence type="ECO:0000256" key="6">
    <source>
        <dbReference type="ARBA" id="ARBA00022840"/>
    </source>
</evidence>
<evidence type="ECO:0000256" key="2">
    <source>
        <dbReference type="ARBA" id="ARBA00011903"/>
    </source>
</evidence>
<keyword evidence="3" id="KW-0808">Transferase</keyword>
<keyword evidence="4" id="KW-0547">Nucleotide-binding</keyword>
<dbReference type="GO" id="GO:0004715">
    <property type="term" value="F:non-membrane spanning protein tyrosine kinase activity"/>
    <property type="evidence" value="ECO:0007669"/>
    <property type="project" value="UniProtKB-EC"/>
</dbReference>
<dbReference type="InterPro" id="IPR025669">
    <property type="entry name" value="AAA_dom"/>
</dbReference>
<dbReference type="PANTHER" id="PTHR32309">
    <property type="entry name" value="TYROSINE-PROTEIN KINASE"/>
    <property type="match status" value="1"/>
</dbReference>
<evidence type="ECO:0000256" key="7">
    <source>
        <dbReference type="ARBA" id="ARBA00023137"/>
    </source>
</evidence>
<dbReference type="GO" id="GO:0005886">
    <property type="term" value="C:plasma membrane"/>
    <property type="evidence" value="ECO:0007669"/>
    <property type="project" value="TreeGrafter"/>
</dbReference>
<dbReference type="AlphaFoldDB" id="A0A0M0KFV4"/>
<evidence type="ECO:0000256" key="5">
    <source>
        <dbReference type="ARBA" id="ARBA00022777"/>
    </source>
</evidence>
<reference evidence="10" key="1">
    <citation type="submission" date="2015-08" db="EMBL/GenBank/DDBJ databases">
        <title>Complete DNA Sequence of Pseudomonas syringae pv. actinidiae, the Causal Agent of Kiwifruit Canker Disease.</title>
        <authorList>
            <person name="Rikkerink E.H.A."/>
            <person name="Fineran P.C."/>
        </authorList>
    </citation>
    <scope>NUCLEOTIDE SEQUENCE</scope>
    <source>
        <strain evidence="10">DSM 13666</strain>
    </source>
</reference>
<evidence type="ECO:0000256" key="8">
    <source>
        <dbReference type="ARBA" id="ARBA00051245"/>
    </source>
</evidence>
<evidence type="ECO:0000256" key="3">
    <source>
        <dbReference type="ARBA" id="ARBA00022679"/>
    </source>
</evidence>
<dbReference type="CDD" id="cd05387">
    <property type="entry name" value="BY-kinase"/>
    <property type="match status" value="1"/>
</dbReference>
<feature type="domain" description="AAA" evidence="9">
    <location>
        <begin position="48"/>
        <end position="178"/>
    </location>
</feature>
<protein>
    <recommendedName>
        <fullName evidence="2">non-specific protein-tyrosine kinase</fullName>
        <ecNumber evidence="2">2.7.10.2</ecNumber>
    </recommendedName>
</protein>
<dbReference type="GO" id="GO:0042802">
    <property type="term" value="F:identical protein binding"/>
    <property type="evidence" value="ECO:0007669"/>
    <property type="project" value="UniProtKB-ARBA"/>
</dbReference>
<dbReference type="Gene3D" id="3.40.50.300">
    <property type="entry name" value="P-loop containing nucleotide triphosphate hydrolases"/>
    <property type="match status" value="1"/>
</dbReference>
<comment type="caution">
    <text evidence="10">The sequence shown here is derived from an EMBL/GenBank/DDBJ whole genome shotgun (WGS) entry which is preliminary data.</text>
</comment>
<dbReference type="PATRIC" id="fig|136160.3.peg.533"/>
<sequence length="235" mass="26047">MLGKGSKQKNGSEQRELITHIKKNSPISEQYRTIRTNIEFAAVDRELKTIVVTSSGPGEGKSTTSANLAVVMAQNGHNVLFVDADLRKPTAHYTFRAVNTRGLTRVLMRQETLEEAIQETKVENLSLLTSGPIPPNPAELLNSKMMELIIKEVRDRFDIVIIDSPPLNAVTDAQILSSKCDGTVLVISSGKTQKEEALKAKDLLDKSNANLLGVVLNNKELRNSNMYYYYGESDR</sequence>
<dbReference type="GO" id="GO:0005524">
    <property type="term" value="F:ATP binding"/>
    <property type="evidence" value="ECO:0007669"/>
    <property type="project" value="UniProtKB-KW"/>
</dbReference>
<dbReference type="InterPro" id="IPR050445">
    <property type="entry name" value="Bact_polysacc_biosynth/exp"/>
</dbReference>
<keyword evidence="5" id="KW-0418">Kinase</keyword>
<dbReference type="InterPro" id="IPR027417">
    <property type="entry name" value="P-loop_NTPase"/>
</dbReference>
<dbReference type="InterPro" id="IPR005702">
    <property type="entry name" value="Wzc-like_C"/>
</dbReference>
<dbReference type="EC" id="2.7.10.2" evidence="2"/>
<dbReference type="RefSeq" id="WP_053430230.1">
    <property type="nucleotide sequence ID" value="NZ_CP040441.1"/>
</dbReference>